<sequence length="301" mass="31985">MLPIARVAQAADPFAWTGSDAFTPLGDRVDAPPLPLPRITRRRRVVLVRHGQSTWNAEGRIQGSSDFSELTPKGVKQAETTRDMLEGESFDCLFVSPLKRARQTADIVAGSRGLRTRGLVKTEGKAQFGEAYKMWQQGPAEFEIDGHPPVRELWHRGSAAWQHILTEGGADPEDGGDAGPAKPSCALVVAHNAVNQSNGATSVLDFEPPQSQGAPVRVTVDRLNQSPGPPFKADGAGRIATSRVVIVRHAATEGSADGVLLGSSDEALSPLGVVQAGKVAEFMMDLQDFIDIPPAASCLGV</sequence>
<organism evidence="3 4">
    <name type="scientific">Monoraphidium neglectum</name>
    <dbReference type="NCBI Taxonomy" id="145388"/>
    <lineage>
        <taxon>Eukaryota</taxon>
        <taxon>Viridiplantae</taxon>
        <taxon>Chlorophyta</taxon>
        <taxon>core chlorophytes</taxon>
        <taxon>Chlorophyceae</taxon>
        <taxon>CS clade</taxon>
        <taxon>Sphaeropleales</taxon>
        <taxon>Selenastraceae</taxon>
        <taxon>Monoraphidium</taxon>
    </lineage>
</organism>
<dbReference type="CDD" id="cd07067">
    <property type="entry name" value="HP_PGM_like"/>
    <property type="match status" value="1"/>
</dbReference>
<dbReference type="AlphaFoldDB" id="A0A0D2LSR6"/>
<dbReference type="InterPro" id="IPR029033">
    <property type="entry name" value="His_PPase_superfam"/>
</dbReference>
<evidence type="ECO:0000256" key="2">
    <source>
        <dbReference type="PIRSR" id="PIRSR613078-2"/>
    </source>
</evidence>
<keyword evidence="4" id="KW-1185">Reference proteome</keyword>
<dbReference type="PANTHER" id="PTHR48100:SF10">
    <property type="entry name" value="2-CARBOXY-D-ARABINITOL-1-PHOSPHATASE-RELATED"/>
    <property type="match status" value="1"/>
</dbReference>
<comment type="similarity">
    <text evidence="1">Belongs to the phosphoglycerate mutase family.</text>
</comment>
<feature type="binding site" evidence="2">
    <location>
        <position position="100"/>
    </location>
    <ligand>
        <name>substrate</name>
    </ligand>
</feature>
<dbReference type="InterPro" id="IPR050275">
    <property type="entry name" value="PGM_Phosphatase"/>
</dbReference>
<dbReference type="SMART" id="SM00855">
    <property type="entry name" value="PGAM"/>
    <property type="match status" value="2"/>
</dbReference>
<dbReference type="Gene3D" id="3.40.50.1240">
    <property type="entry name" value="Phosphoglycerate mutase-like"/>
    <property type="match status" value="2"/>
</dbReference>
<dbReference type="EMBL" id="KK105282">
    <property type="protein sequence ID" value="KIY92826.1"/>
    <property type="molecule type" value="Genomic_DNA"/>
</dbReference>
<dbReference type="InterPro" id="IPR013078">
    <property type="entry name" value="His_Pase_superF_clade-1"/>
</dbReference>
<proteinExistence type="inferred from homology"/>
<dbReference type="GeneID" id="25732768"/>
<dbReference type="RefSeq" id="XP_013891846.1">
    <property type="nucleotide sequence ID" value="XM_014036392.1"/>
</dbReference>
<feature type="binding site" evidence="2">
    <location>
        <begin position="49"/>
        <end position="56"/>
    </location>
    <ligand>
        <name>substrate</name>
    </ligand>
</feature>
<evidence type="ECO:0000313" key="4">
    <source>
        <dbReference type="Proteomes" id="UP000054498"/>
    </source>
</evidence>
<dbReference type="GO" id="GO:0016791">
    <property type="term" value="F:phosphatase activity"/>
    <property type="evidence" value="ECO:0007669"/>
    <property type="project" value="TreeGrafter"/>
</dbReference>
<evidence type="ECO:0000256" key="1">
    <source>
        <dbReference type="ARBA" id="ARBA00038362"/>
    </source>
</evidence>
<dbReference type="InterPro" id="IPR001345">
    <property type="entry name" value="PG/BPGM_mutase_AS"/>
</dbReference>
<dbReference type="PANTHER" id="PTHR48100">
    <property type="entry name" value="BROAD-SPECIFICITY PHOSPHATASE YOR283W-RELATED"/>
    <property type="match status" value="1"/>
</dbReference>
<evidence type="ECO:0008006" key="5">
    <source>
        <dbReference type="Google" id="ProtNLM"/>
    </source>
</evidence>
<dbReference type="OrthoDB" id="354304at2759"/>
<reference evidence="3 4" key="1">
    <citation type="journal article" date="2013" name="BMC Genomics">
        <title>Reconstruction of the lipid metabolism for the microalga Monoraphidium neglectum from its genome sequence reveals characteristics suitable for biofuel production.</title>
        <authorList>
            <person name="Bogen C."/>
            <person name="Al-Dilaimi A."/>
            <person name="Albersmeier A."/>
            <person name="Wichmann J."/>
            <person name="Grundmann M."/>
            <person name="Rupp O."/>
            <person name="Lauersen K.J."/>
            <person name="Blifernez-Klassen O."/>
            <person name="Kalinowski J."/>
            <person name="Goesmann A."/>
            <person name="Mussgnug J.H."/>
            <person name="Kruse O."/>
        </authorList>
    </citation>
    <scope>NUCLEOTIDE SEQUENCE [LARGE SCALE GENOMIC DNA]</scope>
    <source>
        <strain evidence="3 4">SAG 48.87</strain>
    </source>
</reference>
<dbReference type="KEGG" id="mng:MNEG_15137"/>
<protein>
    <recommendedName>
        <fullName evidence="5">Phosphoglycerate mutase</fullName>
    </recommendedName>
</protein>
<dbReference type="SUPFAM" id="SSF53254">
    <property type="entry name" value="Phosphoglycerate mutase-like"/>
    <property type="match status" value="2"/>
</dbReference>
<gene>
    <name evidence="3" type="ORF">MNEG_15137</name>
</gene>
<evidence type="ECO:0000313" key="3">
    <source>
        <dbReference type="EMBL" id="KIY92826.1"/>
    </source>
</evidence>
<dbReference type="Pfam" id="PF00300">
    <property type="entry name" value="His_Phos_1"/>
    <property type="match status" value="2"/>
</dbReference>
<dbReference type="PROSITE" id="PS00175">
    <property type="entry name" value="PG_MUTASE"/>
    <property type="match status" value="1"/>
</dbReference>
<accession>A0A0D2LSR6</accession>
<dbReference type="STRING" id="145388.A0A0D2LSR6"/>
<dbReference type="CDD" id="cd07040">
    <property type="entry name" value="HP"/>
    <property type="match status" value="1"/>
</dbReference>
<dbReference type="Proteomes" id="UP000054498">
    <property type="component" value="Unassembled WGS sequence"/>
</dbReference>
<name>A0A0D2LSR6_9CHLO</name>